<evidence type="ECO:0000313" key="2">
    <source>
        <dbReference type="EMBL" id="MBB5344802.1"/>
    </source>
</evidence>
<dbReference type="EMBL" id="JACHDZ010000004">
    <property type="protein sequence ID" value="MBB5344802.1"/>
    <property type="molecule type" value="Genomic_DNA"/>
</dbReference>
<proteinExistence type="predicted"/>
<gene>
    <name evidence="2" type="ORF">HDF10_002788</name>
</gene>
<evidence type="ECO:0000313" key="3">
    <source>
        <dbReference type="Proteomes" id="UP000569092"/>
    </source>
</evidence>
<dbReference type="Pfam" id="PF13302">
    <property type="entry name" value="Acetyltransf_3"/>
    <property type="match status" value="1"/>
</dbReference>
<feature type="domain" description="N-acetyltransferase" evidence="1">
    <location>
        <begin position="2"/>
        <end position="34"/>
    </location>
</feature>
<dbReference type="Proteomes" id="UP000569092">
    <property type="component" value="Unassembled WGS sequence"/>
</dbReference>
<name>A0A7W8JBA9_9BACT</name>
<evidence type="ECO:0000259" key="1">
    <source>
        <dbReference type="Pfam" id="PF13302"/>
    </source>
</evidence>
<dbReference type="InterPro" id="IPR016181">
    <property type="entry name" value="Acyl_CoA_acyltransferase"/>
</dbReference>
<organism evidence="2 3">
    <name type="scientific">Tunturiibacter lichenicola</name>
    <dbReference type="NCBI Taxonomy" id="2051959"/>
    <lineage>
        <taxon>Bacteria</taxon>
        <taxon>Pseudomonadati</taxon>
        <taxon>Acidobacteriota</taxon>
        <taxon>Terriglobia</taxon>
        <taxon>Terriglobales</taxon>
        <taxon>Acidobacteriaceae</taxon>
        <taxon>Tunturiibacter</taxon>
    </lineage>
</organism>
<protein>
    <recommendedName>
        <fullName evidence="1">N-acetyltransferase domain-containing protein</fullName>
    </recommendedName>
</protein>
<comment type="caution">
    <text evidence="2">The sequence shown here is derived from an EMBL/GenBank/DDBJ whole genome shotgun (WGS) entry which is preliminary data.</text>
</comment>
<dbReference type="Gene3D" id="3.40.630.30">
    <property type="match status" value="1"/>
</dbReference>
<dbReference type="AlphaFoldDB" id="A0A7W8JBA9"/>
<reference evidence="2 3" key="1">
    <citation type="submission" date="2020-08" db="EMBL/GenBank/DDBJ databases">
        <title>Genomic Encyclopedia of Type Strains, Phase IV (KMG-V): Genome sequencing to study the core and pangenomes of soil and plant-associated prokaryotes.</title>
        <authorList>
            <person name="Whitman W."/>
        </authorList>
    </citation>
    <scope>NUCLEOTIDE SEQUENCE [LARGE SCALE GENOMIC DNA]</scope>
    <source>
        <strain evidence="2 3">M8US30</strain>
    </source>
</reference>
<dbReference type="GO" id="GO:0016747">
    <property type="term" value="F:acyltransferase activity, transferring groups other than amino-acyl groups"/>
    <property type="evidence" value="ECO:0007669"/>
    <property type="project" value="InterPro"/>
</dbReference>
<dbReference type="InterPro" id="IPR000182">
    <property type="entry name" value="GNAT_dom"/>
</dbReference>
<dbReference type="SUPFAM" id="SSF55729">
    <property type="entry name" value="Acyl-CoA N-acyltransferases (Nat)"/>
    <property type="match status" value="1"/>
</dbReference>
<sequence length="74" mass="8329">MGVHLRKSYHGQGLAQEAARAVIKFAFETLQIRACSQDTTRRMPRRNVLSKGLGFLLRTKSSMHLQAQITCPIC</sequence>
<accession>A0A7W8JBA9</accession>